<dbReference type="Proteomes" id="UP000241771">
    <property type="component" value="Unassembled WGS sequence"/>
</dbReference>
<feature type="transmembrane region" description="Helical" evidence="1">
    <location>
        <begin position="100"/>
        <end position="120"/>
    </location>
</feature>
<protein>
    <submittedName>
        <fullName evidence="2">Uncharacterized protein</fullName>
    </submittedName>
</protein>
<evidence type="ECO:0000313" key="2">
    <source>
        <dbReference type="EMBL" id="PSW19646.1"/>
    </source>
</evidence>
<accession>A0A2T3NTN6</accession>
<feature type="transmembrane region" description="Helical" evidence="1">
    <location>
        <begin position="69"/>
        <end position="88"/>
    </location>
</feature>
<feature type="transmembrane region" description="Helical" evidence="1">
    <location>
        <begin position="39"/>
        <end position="62"/>
    </location>
</feature>
<keyword evidence="1" id="KW-0472">Membrane</keyword>
<dbReference type="EMBL" id="PYMA01000006">
    <property type="protein sequence ID" value="PSW19646.1"/>
    <property type="molecule type" value="Genomic_DNA"/>
</dbReference>
<dbReference type="OrthoDB" id="5879731at2"/>
<keyword evidence="1" id="KW-0812">Transmembrane</keyword>
<keyword evidence="1" id="KW-1133">Transmembrane helix</keyword>
<comment type="caution">
    <text evidence="2">The sequence shown here is derived from an EMBL/GenBank/DDBJ whole genome shotgun (WGS) entry which is preliminary data.</text>
</comment>
<dbReference type="AlphaFoldDB" id="A0A2T3NTN6"/>
<name>A0A2T3NTN6_9GAMM</name>
<dbReference type="RefSeq" id="WP_036818688.1">
    <property type="nucleotide sequence ID" value="NZ_JGVO01000162.1"/>
</dbReference>
<keyword evidence="3" id="KW-1185">Reference proteome</keyword>
<proteinExistence type="predicted"/>
<reference evidence="2 3" key="1">
    <citation type="submission" date="2018-01" db="EMBL/GenBank/DDBJ databases">
        <title>Whole genome sequencing of Histamine producing bacteria.</title>
        <authorList>
            <person name="Butler K."/>
        </authorList>
    </citation>
    <scope>NUCLEOTIDE SEQUENCE [LARGE SCALE GENOMIC DNA]</scope>
    <source>
        <strain evidence="2 3">DSM 100436</strain>
    </source>
</reference>
<sequence length="134" mass="14764">MDHKRNILVNTAKGLAVLVAICLLRYAETFVTVVSFNQVGIVPNIIAMLVLLSGISAIVGLGRGDRWGFIPLYFFIPAITMFFGYSMIPYLPSLVSPDLRPFSIVLLNSSVLVFSVLVLLKMMDDDVVLPVEKC</sequence>
<organism evidence="2 3">
    <name type="scientific">Photobacterium sanctipauli</name>
    <dbReference type="NCBI Taxonomy" id="1342794"/>
    <lineage>
        <taxon>Bacteria</taxon>
        <taxon>Pseudomonadati</taxon>
        <taxon>Pseudomonadota</taxon>
        <taxon>Gammaproteobacteria</taxon>
        <taxon>Vibrionales</taxon>
        <taxon>Vibrionaceae</taxon>
        <taxon>Photobacterium</taxon>
    </lineage>
</organism>
<evidence type="ECO:0000313" key="3">
    <source>
        <dbReference type="Proteomes" id="UP000241771"/>
    </source>
</evidence>
<gene>
    <name evidence="2" type="ORF">C9I98_12110</name>
</gene>
<evidence type="ECO:0000256" key="1">
    <source>
        <dbReference type="SAM" id="Phobius"/>
    </source>
</evidence>
<feature type="transmembrane region" description="Helical" evidence="1">
    <location>
        <begin position="7"/>
        <end position="27"/>
    </location>
</feature>